<dbReference type="WBParaSite" id="nRc.2.0.1.t44449-RA">
    <property type="protein sequence ID" value="nRc.2.0.1.t44449-RA"/>
    <property type="gene ID" value="nRc.2.0.1.g44449"/>
</dbReference>
<name>A0A915L3W1_ROMCU</name>
<evidence type="ECO:0000313" key="2">
    <source>
        <dbReference type="Proteomes" id="UP000887565"/>
    </source>
</evidence>
<keyword evidence="2" id="KW-1185">Reference proteome</keyword>
<reference evidence="3" key="1">
    <citation type="submission" date="2022-11" db="UniProtKB">
        <authorList>
            <consortium name="WormBaseParasite"/>
        </authorList>
    </citation>
    <scope>IDENTIFICATION</scope>
</reference>
<feature type="region of interest" description="Disordered" evidence="1">
    <location>
        <begin position="68"/>
        <end position="99"/>
    </location>
</feature>
<sequence length="172" mass="19940">MPEYPKRHIFWIKFYEQEEMNFKQKTYVHDKRKIEPSDTYWIKSLPNGKKHQSPCASCKYTFKSLSERSKDTKTISNCSPEVRAEADSDSSHSHSLSKSNDEDIDEVLICENDTKTLNPVHRCSLILKRKFAAVHWIDVDWSSSLLWTADHPLVPSTQGYIWVSASNCARNS</sequence>
<proteinExistence type="predicted"/>
<organism evidence="2 3">
    <name type="scientific">Romanomermis culicivorax</name>
    <name type="common">Nematode worm</name>
    <dbReference type="NCBI Taxonomy" id="13658"/>
    <lineage>
        <taxon>Eukaryota</taxon>
        <taxon>Metazoa</taxon>
        <taxon>Ecdysozoa</taxon>
        <taxon>Nematoda</taxon>
        <taxon>Enoplea</taxon>
        <taxon>Dorylaimia</taxon>
        <taxon>Mermithida</taxon>
        <taxon>Mermithoidea</taxon>
        <taxon>Mermithidae</taxon>
        <taxon>Romanomermis</taxon>
    </lineage>
</organism>
<protein>
    <submittedName>
        <fullName evidence="3">Uncharacterized protein</fullName>
    </submittedName>
</protein>
<dbReference type="AlphaFoldDB" id="A0A915L3W1"/>
<dbReference type="Proteomes" id="UP000887565">
    <property type="component" value="Unplaced"/>
</dbReference>
<accession>A0A915L3W1</accession>
<evidence type="ECO:0000256" key="1">
    <source>
        <dbReference type="SAM" id="MobiDB-lite"/>
    </source>
</evidence>
<feature type="compositionally biased region" description="Basic and acidic residues" evidence="1">
    <location>
        <begin position="82"/>
        <end position="92"/>
    </location>
</feature>
<evidence type="ECO:0000313" key="3">
    <source>
        <dbReference type="WBParaSite" id="nRc.2.0.1.t44449-RA"/>
    </source>
</evidence>